<gene>
    <name evidence="1" type="ORF">CPEL01642_LOCUS21167</name>
</gene>
<dbReference type="EMBL" id="HBEY01044174">
    <property type="protein sequence ID" value="CAD8617786.1"/>
    <property type="molecule type" value="Transcribed_RNA"/>
</dbReference>
<accession>A0A7S0Q5D2</accession>
<dbReference type="Pfam" id="PF03567">
    <property type="entry name" value="Sulfotransfer_2"/>
    <property type="match status" value="1"/>
</dbReference>
<reference evidence="1" key="1">
    <citation type="submission" date="2021-01" db="EMBL/GenBank/DDBJ databases">
        <authorList>
            <person name="Corre E."/>
            <person name="Pelletier E."/>
            <person name="Niang G."/>
            <person name="Scheremetjew M."/>
            <person name="Finn R."/>
            <person name="Kale V."/>
            <person name="Holt S."/>
            <person name="Cochrane G."/>
            <person name="Meng A."/>
            <person name="Brown T."/>
            <person name="Cohen L."/>
        </authorList>
    </citation>
    <scope>NUCLEOTIDE SEQUENCE</scope>
    <source>
        <strain evidence="1">PLY182g</strain>
    </source>
</reference>
<organism evidence="1">
    <name type="scientific">Coccolithus braarudii</name>
    <dbReference type="NCBI Taxonomy" id="221442"/>
    <lineage>
        <taxon>Eukaryota</taxon>
        <taxon>Haptista</taxon>
        <taxon>Haptophyta</taxon>
        <taxon>Prymnesiophyceae</taxon>
        <taxon>Coccolithales</taxon>
        <taxon>Coccolithaceae</taxon>
        <taxon>Coccolithus</taxon>
    </lineage>
</organism>
<name>A0A7S0Q5D2_9EUKA</name>
<sequence length="274" mass="30762">MDASWLLNMTACVPLKSASTQFRLWLREASGQSQAPGTWNLPDWDTQAGYWPVGPKLYSYKNTSGFLHIHVLREPLERLYSTFIEKCKQTLCTAGGSPINTSKLSFIQFVDLIANRTTRRQRSEYISPAPLSHLIPQLAFGGSCMRYSELLNGARAKSGHLTVRFASHSGYPRSGRVLHDQMLPICKARSPLDLCELCFPRTSQARHASRSFAGVKSPAQFLLDEYGGWASAQIKATINMYRADFALYYGSCSSCAWTQAFERYWNKSLHAVSL</sequence>
<dbReference type="GO" id="GO:0016020">
    <property type="term" value="C:membrane"/>
    <property type="evidence" value="ECO:0007669"/>
    <property type="project" value="InterPro"/>
</dbReference>
<dbReference type="GO" id="GO:0008146">
    <property type="term" value="F:sulfotransferase activity"/>
    <property type="evidence" value="ECO:0007669"/>
    <property type="project" value="InterPro"/>
</dbReference>
<evidence type="ECO:0008006" key="2">
    <source>
        <dbReference type="Google" id="ProtNLM"/>
    </source>
</evidence>
<dbReference type="InterPro" id="IPR005331">
    <property type="entry name" value="Sulfotransferase"/>
</dbReference>
<proteinExistence type="predicted"/>
<dbReference type="AlphaFoldDB" id="A0A7S0Q5D2"/>
<protein>
    <recommendedName>
        <fullName evidence="2">Carbohydrate sulfotransferase</fullName>
    </recommendedName>
</protein>
<evidence type="ECO:0000313" key="1">
    <source>
        <dbReference type="EMBL" id="CAD8617786.1"/>
    </source>
</evidence>